<dbReference type="EMBL" id="PSZM01000046">
    <property type="protein sequence ID" value="PQL90359.1"/>
    <property type="molecule type" value="Genomic_DNA"/>
</dbReference>
<dbReference type="InterPro" id="IPR026444">
    <property type="entry name" value="Secre_tail"/>
</dbReference>
<reference evidence="4 5" key="1">
    <citation type="submission" date="2018-02" db="EMBL/GenBank/DDBJ databases">
        <title>Genome sequences of Apibacter spp., gut symbionts of Asian honey bees.</title>
        <authorList>
            <person name="Kwong W.K."/>
            <person name="Steele M.I."/>
            <person name="Moran N.A."/>
        </authorList>
    </citation>
    <scope>NUCLEOTIDE SEQUENCE [LARGE SCALE GENOMIC DNA]</scope>
    <source>
        <strain evidence="5">wkB301</strain>
    </source>
</reference>
<feature type="domain" description="Secretion system C-terminal sorting" evidence="3">
    <location>
        <begin position="42"/>
        <end position="103"/>
    </location>
</feature>
<sequence>MKKTLSSILILFCLNLIVANSELPNSKGMDWLEQKTVTKSKLYPNPAKDFVFIKNYSSSKLKNISILSMVGSSVLSKEITDNNNNPEINISKLPTGKYFVKVSYLDGYMEILTLIKI</sequence>
<name>A0A2S8A723_9FLAO</name>
<dbReference type="AlphaFoldDB" id="A0A2S8A723"/>
<feature type="chain" id="PRO_5015505264" description="Secretion system C-terminal sorting domain-containing protein" evidence="2">
    <location>
        <begin position="22"/>
        <end position="117"/>
    </location>
</feature>
<evidence type="ECO:0000256" key="1">
    <source>
        <dbReference type="ARBA" id="ARBA00022729"/>
    </source>
</evidence>
<dbReference type="NCBIfam" id="TIGR04183">
    <property type="entry name" value="Por_Secre_tail"/>
    <property type="match status" value="1"/>
</dbReference>
<evidence type="ECO:0000313" key="4">
    <source>
        <dbReference type="EMBL" id="PQL90359.1"/>
    </source>
</evidence>
<gene>
    <name evidence="4" type="ORF">C4S77_10695</name>
</gene>
<proteinExistence type="predicted"/>
<feature type="signal peptide" evidence="2">
    <location>
        <begin position="1"/>
        <end position="21"/>
    </location>
</feature>
<evidence type="ECO:0000256" key="2">
    <source>
        <dbReference type="SAM" id="SignalP"/>
    </source>
</evidence>
<dbReference type="OrthoDB" id="9813840at2"/>
<comment type="caution">
    <text evidence="4">The sequence shown here is derived from an EMBL/GenBank/DDBJ whole genome shotgun (WGS) entry which is preliminary data.</text>
</comment>
<organism evidence="4 5">
    <name type="scientific">Apibacter adventoris</name>
    <dbReference type="NCBI Taxonomy" id="1679466"/>
    <lineage>
        <taxon>Bacteria</taxon>
        <taxon>Pseudomonadati</taxon>
        <taxon>Bacteroidota</taxon>
        <taxon>Flavobacteriia</taxon>
        <taxon>Flavobacteriales</taxon>
        <taxon>Weeksellaceae</taxon>
        <taxon>Apibacter</taxon>
    </lineage>
</organism>
<keyword evidence="1 2" id="KW-0732">Signal</keyword>
<evidence type="ECO:0000259" key="3">
    <source>
        <dbReference type="Pfam" id="PF18962"/>
    </source>
</evidence>
<keyword evidence="5" id="KW-1185">Reference proteome</keyword>
<dbReference type="Pfam" id="PF18962">
    <property type="entry name" value="Por_Secre_tail"/>
    <property type="match status" value="1"/>
</dbReference>
<protein>
    <recommendedName>
        <fullName evidence="3">Secretion system C-terminal sorting domain-containing protein</fullName>
    </recommendedName>
</protein>
<evidence type="ECO:0000313" key="5">
    <source>
        <dbReference type="Proteomes" id="UP000238042"/>
    </source>
</evidence>
<dbReference type="Proteomes" id="UP000238042">
    <property type="component" value="Unassembled WGS sequence"/>
</dbReference>
<accession>A0A2S8A723</accession>
<dbReference type="RefSeq" id="WP_105247545.1">
    <property type="nucleotide sequence ID" value="NZ_PSZM01000046.1"/>
</dbReference>